<dbReference type="AlphaFoldDB" id="A0A227KQ03"/>
<evidence type="ECO:0000256" key="6">
    <source>
        <dbReference type="RuleBase" id="RU003915"/>
    </source>
</evidence>
<name>A0A227KQ03_9BURK</name>
<comment type="catalytic activity">
    <reaction evidence="1 5 6">
        <text>[protein]-peptidylproline (omega=180) = [protein]-peptidylproline (omega=0)</text>
        <dbReference type="Rhea" id="RHEA:16237"/>
        <dbReference type="Rhea" id="RHEA-COMP:10747"/>
        <dbReference type="Rhea" id="RHEA-COMP:10748"/>
        <dbReference type="ChEBI" id="CHEBI:83833"/>
        <dbReference type="ChEBI" id="CHEBI:83834"/>
        <dbReference type="EC" id="5.2.1.8"/>
    </reaction>
</comment>
<dbReference type="InterPro" id="IPR036944">
    <property type="entry name" value="PPIase_FKBP_N_sf"/>
</dbReference>
<dbReference type="PANTHER" id="PTHR43811:SF19">
    <property type="entry name" value="39 KDA FK506-BINDING NUCLEAR PROTEIN"/>
    <property type="match status" value="1"/>
</dbReference>
<dbReference type="PANTHER" id="PTHR43811">
    <property type="entry name" value="FKBP-TYPE PEPTIDYL-PROLYL CIS-TRANS ISOMERASE FKPA"/>
    <property type="match status" value="1"/>
</dbReference>
<evidence type="ECO:0000256" key="7">
    <source>
        <dbReference type="SAM" id="Coils"/>
    </source>
</evidence>
<reference evidence="12" key="1">
    <citation type="submission" date="2017-05" db="EMBL/GenBank/DDBJ databases">
        <title>Improved OligoMM genomes.</title>
        <authorList>
            <person name="Garzetti D."/>
        </authorList>
    </citation>
    <scope>NUCLEOTIDE SEQUENCE [LARGE SCALE GENOMIC DNA]</scope>
    <source>
        <strain evidence="12">YL45</strain>
    </source>
</reference>
<evidence type="ECO:0000313" key="12">
    <source>
        <dbReference type="Proteomes" id="UP000214610"/>
    </source>
</evidence>
<dbReference type="Gene3D" id="3.10.50.40">
    <property type="match status" value="1"/>
</dbReference>
<dbReference type="SUPFAM" id="SSF54534">
    <property type="entry name" value="FKBP-like"/>
    <property type="match status" value="1"/>
</dbReference>
<evidence type="ECO:0000256" key="8">
    <source>
        <dbReference type="SAM" id="MobiDB-lite"/>
    </source>
</evidence>
<comment type="caution">
    <text evidence="11">The sequence shown here is derived from an EMBL/GenBank/DDBJ whole genome shotgun (WGS) entry which is preliminary data.</text>
</comment>
<feature type="domain" description="PPIase FKBP-type" evidence="10">
    <location>
        <begin position="148"/>
        <end position="233"/>
    </location>
</feature>
<evidence type="ECO:0000256" key="4">
    <source>
        <dbReference type="ARBA" id="ARBA00023235"/>
    </source>
</evidence>
<dbReference type="Pfam" id="PF01346">
    <property type="entry name" value="FKBP_N"/>
    <property type="match status" value="1"/>
</dbReference>
<accession>A0A227KQ03</accession>
<keyword evidence="12" id="KW-1185">Reference proteome</keyword>
<evidence type="ECO:0000256" key="2">
    <source>
        <dbReference type="ARBA" id="ARBA00006577"/>
    </source>
</evidence>
<dbReference type="InterPro" id="IPR000774">
    <property type="entry name" value="PPIase_FKBP_N"/>
</dbReference>
<feature type="signal peptide" evidence="9">
    <location>
        <begin position="1"/>
        <end position="23"/>
    </location>
</feature>
<evidence type="ECO:0000256" key="9">
    <source>
        <dbReference type="SAM" id="SignalP"/>
    </source>
</evidence>
<dbReference type="Pfam" id="PF00254">
    <property type="entry name" value="FKBP_C"/>
    <property type="match status" value="1"/>
</dbReference>
<feature type="chain" id="PRO_5011288582" description="Peptidyl-prolyl cis-trans isomerase" evidence="9">
    <location>
        <begin position="24"/>
        <end position="264"/>
    </location>
</feature>
<dbReference type="EMBL" id="NHMP01000002">
    <property type="protein sequence ID" value="OXE50239.1"/>
    <property type="molecule type" value="Genomic_DNA"/>
</dbReference>
<evidence type="ECO:0000313" key="11">
    <source>
        <dbReference type="EMBL" id="OXE50239.1"/>
    </source>
</evidence>
<dbReference type="Gene3D" id="1.10.287.460">
    <property type="entry name" value="Peptidyl-prolyl cis-trans isomerase, FKBP-type, N-terminal domain"/>
    <property type="match status" value="1"/>
</dbReference>
<dbReference type="InterPro" id="IPR001179">
    <property type="entry name" value="PPIase_FKBP_dom"/>
</dbReference>
<gene>
    <name evidence="11" type="ORF">ADH67_04400</name>
</gene>
<dbReference type="GeneID" id="78361920"/>
<dbReference type="Proteomes" id="UP000214610">
    <property type="component" value="Unassembled WGS sequence"/>
</dbReference>
<dbReference type="GO" id="GO:0006457">
    <property type="term" value="P:protein folding"/>
    <property type="evidence" value="ECO:0007669"/>
    <property type="project" value="InterPro"/>
</dbReference>
<dbReference type="InterPro" id="IPR046357">
    <property type="entry name" value="PPIase_dom_sf"/>
</dbReference>
<feature type="region of interest" description="Disordered" evidence="8">
    <location>
        <begin position="236"/>
        <end position="264"/>
    </location>
</feature>
<dbReference type="GO" id="GO:0003755">
    <property type="term" value="F:peptidyl-prolyl cis-trans isomerase activity"/>
    <property type="evidence" value="ECO:0007669"/>
    <property type="project" value="UniProtKB-UniRule"/>
</dbReference>
<evidence type="ECO:0000256" key="5">
    <source>
        <dbReference type="PROSITE-ProRule" id="PRU00277"/>
    </source>
</evidence>
<keyword evidence="7" id="KW-0175">Coiled coil</keyword>
<protein>
    <recommendedName>
        <fullName evidence="6">Peptidyl-prolyl cis-trans isomerase</fullName>
        <ecNumber evidence="6">5.2.1.8</ecNumber>
    </recommendedName>
</protein>
<organism evidence="11 12">
    <name type="scientific">Turicimonas muris</name>
    <dbReference type="NCBI Taxonomy" id="1796652"/>
    <lineage>
        <taxon>Bacteria</taxon>
        <taxon>Pseudomonadati</taxon>
        <taxon>Pseudomonadota</taxon>
        <taxon>Betaproteobacteria</taxon>
        <taxon>Burkholderiales</taxon>
        <taxon>Sutterellaceae</taxon>
        <taxon>Turicimonas</taxon>
    </lineage>
</organism>
<keyword evidence="9" id="KW-0732">Signal</keyword>
<evidence type="ECO:0000256" key="1">
    <source>
        <dbReference type="ARBA" id="ARBA00000971"/>
    </source>
</evidence>
<keyword evidence="4 5" id="KW-0413">Isomerase</keyword>
<proteinExistence type="inferred from homology"/>
<dbReference type="RefSeq" id="WP_066593869.1">
    <property type="nucleotide sequence ID" value="NZ_CAJTBZ010000005.1"/>
</dbReference>
<sequence length="264" mass="28403">MSIFTKSILSAVLAVAFVGTAVSQEFSQDAKESYSLGASLGNYLSSQAYKQSELGVPVNMDQVMEGLTDALKNKSKLTEEEIIAALNTRAEKLNKLHEARVKQVKEKNKAESEAYLAKNKARKGVKQLESGLQYEELQAGTGAAPKEEDIVTMDYVGKLVDGTPFTNSEGKTVEEKDVVMTLIPGFKEGLYQMKEGGKAIFVIPASLAYGEEGAGPVPPESALIFEVTLKKVEKPGANKSADGQLPAGHPKVEGNRPKMAWPHG</sequence>
<dbReference type="PROSITE" id="PS50059">
    <property type="entry name" value="FKBP_PPIASE"/>
    <property type="match status" value="1"/>
</dbReference>
<keyword evidence="3 5" id="KW-0697">Rotamase</keyword>
<feature type="coiled-coil region" evidence="7">
    <location>
        <begin position="87"/>
        <end position="114"/>
    </location>
</feature>
<dbReference type="EC" id="5.2.1.8" evidence="6"/>
<evidence type="ECO:0000256" key="3">
    <source>
        <dbReference type="ARBA" id="ARBA00023110"/>
    </source>
</evidence>
<comment type="similarity">
    <text evidence="2 6">Belongs to the FKBP-type PPIase family.</text>
</comment>
<evidence type="ECO:0000259" key="10">
    <source>
        <dbReference type="PROSITE" id="PS50059"/>
    </source>
</evidence>